<dbReference type="AlphaFoldDB" id="A0AAD4M2B3"/>
<reference evidence="3" key="1">
    <citation type="journal article" date="2022" name="New Phytol.">
        <title>Evolutionary transition to the ectomycorrhizal habit in the genomes of a hyperdiverse lineage of mushroom-forming fungi.</title>
        <authorList>
            <person name="Looney B."/>
            <person name="Miyauchi S."/>
            <person name="Morin E."/>
            <person name="Drula E."/>
            <person name="Courty P.E."/>
            <person name="Kohler A."/>
            <person name="Kuo A."/>
            <person name="LaButti K."/>
            <person name="Pangilinan J."/>
            <person name="Lipzen A."/>
            <person name="Riley R."/>
            <person name="Andreopoulos W."/>
            <person name="He G."/>
            <person name="Johnson J."/>
            <person name="Nolan M."/>
            <person name="Tritt A."/>
            <person name="Barry K.W."/>
            <person name="Grigoriev I.V."/>
            <person name="Nagy L.G."/>
            <person name="Hibbett D."/>
            <person name="Henrissat B."/>
            <person name="Matheny P.B."/>
            <person name="Labbe J."/>
            <person name="Martin F.M."/>
        </authorList>
    </citation>
    <scope>NUCLEOTIDE SEQUENCE</scope>
    <source>
        <strain evidence="3">BPL690</strain>
    </source>
</reference>
<evidence type="ECO:0000256" key="2">
    <source>
        <dbReference type="SAM" id="MobiDB-lite"/>
    </source>
</evidence>
<evidence type="ECO:0000256" key="1">
    <source>
        <dbReference type="ARBA" id="ARBA00006311"/>
    </source>
</evidence>
<comment type="caution">
    <text evidence="3">The sequence shown here is derived from an EMBL/GenBank/DDBJ whole genome shotgun (WGS) entry which is preliminary data.</text>
</comment>
<sequence length="361" mass="39327">MATETQSATAAPELTVLNRVASIPLVNDSLSAVHESLISNPLTRSPYTTAQALSSSALRYSEPIVVKLAPIITRADGYANKGLDVVESRYPYPFKVQGEDIIKAVKERSDYARDMANKTLDERVRNPAYTAAQGIDQRFAPVVDYLVSRLGTQESPSQTESKYQYQRAYALSRDLKDQLIDYSNSQLQQLQNSSALVQRATETAKSIQNLASSSVNAAQSKASTLSDAMISDFRRFRFVAYTCIAFVNRPHVLAGRDCRPPSNLQTSLKPVQDGISKTISDLSSVIKSDLPVNEKVSKVRTTVQDHVTPVLETAAARLQEAIRSLTARTEAARESGESQAQATENGDGGSIDVLGIPDPDN</sequence>
<keyword evidence="4" id="KW-1185">Reference proteome</keyword>
<feature type="region of interest" description="Disordered" evidence="2">
    <location>
        <begin position="329"/>
        <end position="361"/>
    </location>
</feature>
<dbReference type="EMBL" id="WTXG01000027">
    <property type="protein sequence ID" value="KAI0298656.1"/>
    <property type="molecule type" value="Genomic_DNA"/>
</dbReference>
<protein>
    <recommendedName>
        <fullName evidence="5">Lipid droplet-associated perilipin protein</fullName>
    </recommendedName>
</protein>
<gene>
    <name evidence="3" type="ORF">B0F90DRAFT_1632353</name>
</gene>
<evidence type="ECO:0000313" key="3">
    <source>
        <dbReference type="EMBL" id="KAI0298656.1"/>
    </source>
</evidence>
<dbReference type="PANTHER" id="PTHR14024:SF49">
    <property type="entry name" value="LIPID STORAGE DROPLETS SURFACE-BINDING PROTEIN 1"/>
    <property type="match status" value="1"/>
</dbReference>
<name>A0AAD4M2B3_9AGAM</name>
<dbReference type="PANTHER" id="PTHR14024">
    <property type="entry name" value="PERILIPIN"/>
    <property type="match status" value="1"/>
</dbReference>
<dbReference type="Pfam" id="PF03036">
    <property type="entry name" value="Perilipin"/>
    <property type="match status" value="1"/>
</dbReference>
<dbReference type="Proteomes" id="UP001203297">
    <property type="component" value="Unassembled WGS sequence"/>
</dbReference>
<evidence type="ECO:0000313" key="4">
    <source>
        <dbReference type="Proteomes" id="UP001203297"/>
    </source>
</evidence>
<organism evidence="3 4">
    <name type="scientific">Multifurca ochricompacta</name>
    <dbReference type="NCBI Taxonomy" id="376703"/>
    <lineage>
        <taxon>Eukaryota</taxon>
        <taxon>Fungi</taxon>
        <taxon>Dikarya</taxon>
        <taxon>Basidiomycota</taxon>
        <taxon>Agaricomycotina</taxon>
        <taxon>Agaricomycetes</taxon>
        <taxon>Russulales</taxon>
        <taxon>Russulaceae</taxon>
        <taxon>Multifurca</taxon>
    </lineage>
</organism>
<accession>A0AAD4M2B3</accession>
<dbReference type="InterPro" id="IPR004279">
    <property type="entry name" value="Perilipin"/>
</dbReference>
<comment type="similarity">
    <text evidence="1">Belongs to the perilipin family.</text>
</comment>
<proteinExistence type="inferred from homology"/>
<evidence type="ECO:0008006" key="5">
    <source>
        <dbReference type="Google" id="ProtNLM"/>
    </source>
</evidence>